<comment type="caution">
    <text evidence="2">The sequence shown here is derived from an EMBL/GenBank/DDBJ whole genome shotgun (WGS) entry which is preliminary data.</text>
</comment>
<name>A0A7J7JBP2_BUGNE</name>
<dbReference type="AlphaFoldDB" id="A0A7J7JBP2"/>
<accession>A0A7J7JBP2</accession>
<feature type="compositionally biased region" description="Polar residues" evidence="1">
    <location>
        <begin position="1"/>
        <end position="16"/>
    </location>
</feature>
<organism evidence="2 3">
    <name type="scientific">Bugula neritina</name>
    <name type="common">Brown bryozoan</name>
    <name type="synonym">Sertularia neritina</name>
    <dbReference type="NCBI Taxonomy" id="10212"/>
    <lineage>
        <taxon>Eukaryota</taxon>
        <taxon>Metazoa</taxon>
        <taxon>Spiralia</taxon>
        <taxon>Lophotrochozoa</taxon>
        <taxon>Bryozoa</taxon>
        <taxon>Gymnolaemata</taxon>
        <taxon>Cheilostomatida</taxon>
        <taxon>Flustrina</taxon>
        <taxon>Buguloidea</taxon>
        <taxon>Bugulidae</taxon>
        <taxon>Bugula</taxon>
    </lineage>
</organism>
<proteinExistence type="predicted"/>
<evidence type="ECO:0000313" key="2">
    <source>
        <dbReference type="EMBL" id="KAF6023417.1"/>
    </source>
</evidence>
<protein>
    <submittedName>
        <fullName evidence="2">Uncharacterized protein</fullName>
    </submittedName>
</protein>
<sequence>MMLNRTGITQSNSHSATPPAPSIKMEPDAMLNHGAEAMLSSGAEAMLSSGAEAMEDDIDSPIAGDPMLSSSLAMPQAFNIEDALSPY</sequence>
<evidence type="ECO:0000313" key="3">
    <source>
        <dbReference type="Proteomes" id="UP000593567"/>
    </source>
</evidence>
<reference evidence="2" key="1">
    <citation type="submission" date="2020-06" db="EMBL/GenBank/DDBJ databases">
        <title>Draft genome of Bugula neritina, a colonial animal packing powerful symbionts and potential medicines.</title>
        <authorList>
            <person name="Rayko M."/>
        </authorList>
    </citation>
    <scope>NUCLEOTIDE SEQUENCE [LARGE SCALE GENOMIC DNA]</scope>
    <source>
        <strain evidence="2">Kwan_BN1</strain>
    </source>
</reference>
<dbReference type="EMBL" id="VXIV02002718">
    <property type="protein sequence ID" value="KAF6023417.1"/>
    <property type="molecule type" value="Genomic_DNA"/>
</dbReference>
<feature type="region of interest" description="Disordered" evidence="1">
    <location>
        <begin position="1"/>
        <end position="26"/>
    </location>
</feature>
<keyword evidence="3" id="KW-1185">Reference proteome</keyword>
<evidence type="ECO:0000256" key="1">
    <source>
        <dbReference type="SAM" id="MobiDB-lite"/>
    </source>
</evidence>
<dbReference type="Proteomes" id="UP000593567">
    <property type="component" value="Unassembled WGS sequence"/>
</dbReference>
<gene>
    <name evidence="2" type="ORF">EB796_018283</name>
</gene>